<accession>A0AAW0I2H3</accession>
<proteinExistence type="predicted"/>
<organism evidence="2 3">
    <name type="scientific">Myodes glareolus</name>
    <name type="common">Bank vole</name>
    <name type="synonym">Clethrionomys glareolus</name>
    <dbReference type="NCBI Taxonomy" id="447135"/>
    <lineage>
        <taxon>Eukaryota</taxon>
        <taxon>Metazoa</taxon>
        <taxon>Chordata</taxon>
        <taxon>Craniata</taxon>
        <taxon>Vertebrata</taxon>
        <taxon>Euteleostomi</taxon>
        <taxon>Mammalia</taxon>
        <taxon>Eutheria</taxon>
        <taxon>Euarchontoglires</taxon>
        <taxon>Glires</taxon>
        <taxon>Rodentia</taxon>
        <taxon>Myomorpha</taxon>
        <taxon>Muroidea</taxon>
        <taxon>Cricetidae</taxon>
        <taxon>Arvicolinae</taxon>
        <taxon>Myodes</taxon>
    </lineage>
</organism>
<comment type="caution">
    <text evidence="2">The sequence shown here is derived from an EMBL/GenBank/DDBJ whole genome shotgun (WGS) entry which is preliminary data.</text>
</comment>
<reference evidence="2 3" key="1">
    <citation type="journal article" date="2023" name="bioRxiv">
        <title>Conserved and derived expression patterns and positive selection on dental genes reveal complex evolutionary context of ever-growing rodent molars.</title>
        <authorList>
            <person name="Calamari Z.T."/>
            <person name="Song A."/>
            <person name="Cohen E."/>
            <person name="Akter M."/>
            <person name="Roy R.D."/>
            <person name="Hallikas O."/>
            <person name="Christensen M.M."/>
            <person name="Li P."/>
            <person name="Marangoni P."/>
            <person name="Jernvall J."/>
            <person name="Klein O.D."/>
        </authorList>
    </citation>
    <scope>NUCLEOTIDE SEQUENCE [LARGE SCALE GENOMIC DNA]</scope>
    <source>
        <strain evidence="2">V071</strain>
    </source>
</reference>
<sequence>METDLGYHRSQELFPEFVTRIADNERTEVTGMVSSSPCAEHSLAELGTGMVSSSPSSQDSLADLDTGMVSSSSGSQHSLAELRTGIRK</sequence>
<dbReference type="EMBL" id="JBBHLL010000236">
    <property type="protein sequence ID" value="KAK7808548.1"/>
    <property type="molecule type" value="Genomic_DNA"/>
</dbReference>
<feature type="region of interest" description="Disordered" evidence="1">
    <location>
        <begin position="48"/>
        <end position="88"/>
    </location>
</feature>
<keyword evidence="3" id="KW-1185">Reference proteome</keyword>
<evidence type="ECO:0000313" key="3">
    <source>
        <dbReference type="Proteomes" id="UP001488838"/>
    </source>
</evidence>
<dbReference type="AlphaFoldDB" id="A0AAW0I2H3"/>
<dbReference type="Proteomes" id="UP001488838">
    <property type="component" value="Unassembled WGS sequence"/>
</dbReference>
<evidence type="ECO:0000256" key="1">
    <source>
        <dbReference type="SAM" id="MobiDB-lite"/>
    </source>
</evidence>
<name>A0AAW0I2H3_MYOGA</name>
<evidence type="ECO:0000313" key="2">
    <source>
        <dbReference type="EMBL" id="KAK7808548.1"/>
    </source>
</evidence>
<gene>
    <name evidence="2" type="ORF">U0070_027337</name>
</gene>
<protein>
    <submittedName>
        <fullName evidence="2">Uncharacterized protein</fullName>
    </submittedName>
</protein>